<gene>
    <name evidence="2" type="ORF">GCM10017635_08240</name>
</gene>
<keyword evidence="1" id="KW-0732">Signal</keyword>
<reference evidence="2" key="2">
    <citation type="submission" date="2023-01" db="EMBL/GenBank/DDBJ databases">
        <authorList>
            <person name="Sun Q."/>
            <person name="Evtushenko L."/>
        </authorList>
    </citation>
    <scope>NUCLEOTIDE SEQUENCE</scope>
    <source>
        <strain evidence="2">VKM B-2222</strain>
    </source>
</reference>
<proteinExistence type="predicted"/>
<feature type="chain" id="PRO_5042032251" description="DUF333 domain-containing protein" evidence="1">
    <location>
        <begin position="19"/>
        <end position="79"/>
    </location>
</feature>
<dbReference type="InterPro" id="IPR005590">
    <property type="entry name" value="DUF333"/>
</dbReference>
<evidence type="ECO:0000256" key="1">
    <source>
        <dbReference type="SAM" id="SignalP"/>
    </source>
</evidence>
<protein>
    <recommendedName>
        <fullName evidence="4">DUF333 domain-containing protein</fullName>
    </recommendedName>
</protein>
<feature type="signal peptide" evidence="1">
    <location>
        <begin position="1"/>
        <end position="18"/>
    </location>
</feature>
<evidence type="ECO:0008006" key="4">
    <source>
        <dbReference type="Google" id="ProtNLM"/>
    </source>
</evidence>
<sequence>MKNLIFAVTALMPLAACVTPDQTTPSVGMANPASVYCEGIGGRSMNHRSPDGSETGYCHLTNGEVVNEWDLFRAQSKGK</sequence>
<dbReference type="Pfam" id="PF03891">
    <property type="entry name" value="DUF333"/>
    <property type="match status" value="1"/>
</dbReference>
<evidence type="ECO:0000313" key="2">
    <source>
        <dbReference type="EMBL" id="GLK63354.1"/>
    </source>
</evidence>
<dbReference type="AlphaFoldDB" id="A0AAD3NX08"/>
<name>A0AAD3NX08_9RHOB</name>
<organism evidence="2 3">
    <name type="scientific">Paracoccus kondratievae</name>
    <dbReference type="NCBI Taxonomy" id="135740"/>
    <lineage>
        <taxon>Bacteria</taxon>
        <taxon>Pseudomonadati</taxon>
        <taxon>Pseudomonadota</taxon>
        <taxon>Alphaproteobacteria</taxon>
        <taxon>Rhodobacterales</taxon>
        <taxon>Paracoccaceae</taxon>
        <taxon>Paracoccus</taxon>
    </lineage>
</organism>
<dbReference type="RefSeq" id="WP_271179246.1">
    <property type="nucleotide sequence ID" value="NZ_BSFH01000016.1"/>
</dbReference>
<reference evidence="2" key="1">
    <citation type="journal article" date="2014" name="Int. J. Syst. Evol. Microbiol.">
        <title>Complete genome sequence of Corynebacterium casei LMG S-19264T (=DSM 44701T), isolated from a smear-ripened cheese.</title>
        <authorList>
            <consortium name="US DOE Joint Genome Institute (JGI-PGF)"/>
            <person name="Walter F."/>
            <person name="Albersmeier A."/>
            <person name="Kalinowski J."/>
            <person name="Ruckert C."/>
        </authorList>
    </citation>
    <scope>NUCLEOTIDE SEQUENCE</scope>
    <source>
        <strain evidence="2">VKM B-2222</strain>
    </source>
</reference>
<accession>A0AAD3NX08</accession>
<dbReference type="PANTHER" id="PTHR38008:SF2">
    <property type="entry name" value="HEMOLYSIN"/>
    <property type="match status" value="1"/>
</dbReference>
<dbReference type="PANTHER" id="PTHR38008">
    <property type="entry name" value="HEMOLYSIN-RELATED"/>
    <property type="match status" value="1"/>
</dbReference>
<evidence type="ECO:0000313" key="3">
    <source>
        <dbReference type="Proteomes" id="UP001143349"/>
    </source>
</evidence>
<dbReference type="Proteomes" id="UP001143349">
    <property type="component" value="Unassembled WGS sequence"/>
</dbReference>
<comment type="caution">
    <text evidence="2">The sequence shown here is derived from an EMBL/GenBank/DDBJ whole genome shotgun (WGS) entry which is preliminary data.</text>
</comment>
<dbReference type="EMBL" id="BSFH01000016">
    <property type="protein sequence ID" value="GLK63354.1"/>
    <property type="molecule type" value="Genomic_DNA"/>
</dbReference>
<keyword evidence="3" id="KW-1185">Reference proteome</keyword>